<evidence type="ECO:0000313" key="3">
    <source>
        <dbReference type="EMBL" id="RPD42869.1"/>
    </source>
</evidence>
<feature type="transmembrane region" description="Helical" evidence="2">
    <location>
        <begin position="18"/>
        <end position="39"/>
    </location>
</feature>
<gene>
    <name evidence="3" type="ORF">EG028_00795</name>
</gene>
<keyword evidence="2" id="KW-0812">Transmembrane</keyword>
<dbReference type="Gene3D" id="1.10.287.470">
    <property type="entry name" value="Helix hairpin bin"/>
    <property type="match status" value="1"/>
</dbReference>
<sequence>MDKELPAAYVAQRKRKRLLLLLACAGALAAGVILLRILLHPSIKRSAITTATVETGRIENTLNAAGEILPEFEAVITSPVSASIQEVLADAGSNIKAGQSLLRLDKSGIEGEYEKGKFQLESRQNELRKLKLALDKSYFDLQSSNEIKQLRINALQADVENSKRLFKAGGGTREDVEQAEMNLKVARLEKTQLENEIRNKQQSMKLEMRESEISSAIQAQELKELKRKLDQASVTASRSGVVTWINKNIGTVVREGESLARIADLASFKATGTIADSYLGQLSNGMPVIIRIQDTDIRGSIQTVYPAVQNSAATFDIRLEEPHHKALRPNLKVEVYLVTATGNNIMRIKNGPAFKGASGQPVFVVQGNKAVRRMVHTGMSNFDYVELKDNVRPGEVIITSDMSEFKNAREIKLK</sequence>
<dbReference type="EMBL" id="RMBX01000001">
    <property type="protein sequence ID" value="RPD42869.1"/>
    <property type="molecule type" value="Genomic_DNA"/>
</dbReference>
<dbReference type="PANTHER" id="PTHR30469">
    <property type="entry name" value="MULTIDRUG RESISTANCE PROTEIN MDTA"/>
    <property type="match status" value="1"/>
</dbReference>
<accession>A0A3N4MTL8</accession>
<dbReference type="GO" id="GO:1990281">
    <property type="term" value="C:efflux pump complex"/>
    <property type="evidence" value="ECO:0007669"/>
    <property type="project" value="TreeGrafter"/>
</dbReference>
<evidence type="ECO:0000256" key="2">
    <source>
        <dbReference type="SAM" id="Phobius"/>
    </source>
</evidence>
<proteinExistence type="predicted"/>
<dbReference type="OrthoDB" id="9806939at2"/>
<keyword evidence="4" id="KW-1185">Reference proteome</keyword>
<name>A0A3N4MTL8_9BACT</name>
<reference evidence="4" key="1">
    <citation type="submission" date="2018-11" db="EMBL/GenBank/DDBJ databases">
        <title>Chitinophaga lutea sp.nov., isolate from arsenic contaminated soil.</title>
        <authorList>
            <person name="Zong Y."/>
        </authorList>
    </citation>
    <scope>NUCLEOTIDE SEQUENCE [LARGE SCALE GENOMIC DNA]</scope>
    <source>
        <strain evidence="4">YLT18</strain>
    </source>
</reference>
<evidence type="ECO:0000256" key="1">
    <source>
        <dbReference type="SAM" id="Coils"/>
    </source>
</evidence>
<dbReference type="PANTHER" id="PTHR30469:SF15">
    <property type="entry name" value="HLYD FAMILY OF SECRETION PROTEINS"/>
    <property type="match status" value="1"/>
</dbReference>
<evidence type="ECO:0000313" key="4">
    <source>
        <dbReference type="Proteomes" id="UP000279089"/>
    </source>
</evidence>
<dbReference type="Gene3D" id="2.40.30.170">
    <property type="match status" value="1"/>
</dbReference>
<dbReference type="Gene3D" id="2.40.50.100">
    <property type="match status" value="1"/>
</dbReference>
<dbReference type="Gene3D" id="2.40.420.20">
    <property type="match status" value="1"/>
</dbReference>
<dbReference type="Proteomes" id="UP000279089">
    <property type="component" value="Unassembled WGS sequence"/>
</dbReference>
<dbReference type="RefSeq" id="WP_120514143.1">
    <property type="nucleotide sequence ID" value="NZ_QXZY01000001.1"/>
</dbReference>
<keyword evidence="2" id="KW-1133">Transmembrane helix</keyword>
<dbReference type="GO" id="GO:0015562">
    <property type="term" value="F:efflux transmembrane transporter activity"/>
    <property type="evidence" value="ECO:0007669"/>
    <property type="project" value="InterPro"/>
</dbReference>
<organism evidence="3 4">
    <name type="scientific">Chitinophaga barathri</name>
    <dbReference type="NCBI Taxonomy" id="1647451"/>
    <lineage>
        <taxon>Bacteria</taxon>
        <taxon>Pseudomonadati</taxon>
        <taxon>Bacteroidota</taxon>
        <taxon>Chitinophagia</taxon>
        <taxon>Chitinophagales</taxon>
        <taxon>Chitinophagaceae</taxon>
        <taxon>Chitinophaga</taxon>
    </lineage>
</organism>
<protein>
    <submittedName>
        <fullName evidence="3">HlyD family efflux transporter periplasmic adaptor subunit</fullName>
    </submittedName>
</protein>
<comment type="caution">
    <text evidence="3">The sequence shown here is derived from an EMBL/GenBank/DDBJ whole genome shotgun (WGS) entry which is preliminary data.</text>
</comment>
<keyword evidence="2" id="KW-0472">Membrane</keyword>
<feature type="coiled-coil region" evidence="1">
    <location>
        <begin position="176"/>
        <end position="210"/>
    </location>
</feature>
<keyword evidence="1" id="KW-0175">Coiled coil</keyword>
<dbReference type="SUPFAM" id="SSF111369">
    <property type="entry name" value="HlyD-like secretion proteins"/>
    <property type="match status" value="1"/>
</dbReference>
<dbReference type="AlphaFoldDB" id="A0A3N4MTL8"/>